<sequence length="1271" mass="129295">MSIFSRNKKSTLASTAMLLVFGLASTAQADPISIVVTDKAAVIHRDGTTRIITSEEVSKVKAGTTGPSRRAWGVLVSQGVSAASHLEISGKNGPISIATEGGKAHGVQAGAKGSNANGQDKSEISLADNIKVVTTGSHSVGLHAIDGGTINSSADIETSGMNGFGIFAESYSKITQDGGNIVTTGYYGHALIANNDIANAEAGKVTAIGTVIETGGDWAHGAFADNGGAIFLDGAKITTEGSRAFGILAAKNSTVSGQAAVFTINDKSHAVQAGANGSTGDGSDKSVVNLNAGSTVSTAGSDAFALHAIDGGTINSSADIKTSGKNGFGIFAESASTINQTGGSVTTDGGYGHGLIANDDRKTTGGKVVATDVKVQTNKDWSYGAFADNGGHIKLNGGSVTTGGDRSFGLLAGKKSMIISDADVSTKGSKAHGIQAGLNGSTPHGLDQSVITLKNAAKVTTTGNDAFGLHAIDGGKIDGTVNVTTSGINGFGVFAETFSTINLSNSVIETSGAKGYGIIANNDVSGTAGVIFVTDTVIKTTGKAASGVFVKDGGTVSLIGGTVAASGLDAAALEINGSGTLNIEGTVLKSAQGPTIFVTFSSAEEIANVTFGAGTVAVDNNGMLVNVARYEGGSDANMNITLKAGSEASGDIVDTDQKGSGQTHVNVEENAKFNGKISGIQDLKTESGTQMSFAEGTSIGGNIVATGSTYSFHSTGALIAGNVELYSGSSTGGGTTDTPITVSGNVLVDQTSFMGGNWDIGGDLTAQGTLRPGNSIGTVTVGGDVTFGADSVYEVEVAGNGASDRIDATGKASLQGGRLDVFALDNKVSYQDGQTYTILTAANGIEGTFSEAISKSIFLTTSLDHQVNKVDLKIGLVADPIDDVVFEKVAKSNNEISTARALDSLAQEGSALELYNSILFLTDEAEARDAFNQLSGDVHDSVNTGLIDTANLTADAINNRLRSAFDGVGSQNVPVLNFAQSPNGRAPKPFDAVKPASLDYGVWASGFGSWVNHDGNSKAGGLKTITGGFLSGVDVGLNSGWRLGVVGGYSQTDLNGKGRNASADSDNWHLGIYGGNQWGPIGLRAGLVHTWHSIDSSRSVSYSGFSDSLGADYHARTLQAFGELGYRIDTTVAAFEPFANFSHVRLHTDGFTERGGAAALTVDGNNTNTTFTTLGMHASAPLPLDGANASLKGTLGWRRSYGDITPESTHLFAGSNPFTVEGVAIARDAALVEAGFDMALTDSAKFGLSYVGQFGSGAKQNGFNATLNMKF</sequence>
<dbReference type="NCBIfam" id="TIGR01414">
    <property type="entry name" value="autotrans_barl"/>
    <property type="match status" value="1"/>
</dbReference>
<dbReference type="InterPro" id="IPR036709">
    <property type="entry name" value="Autotransporte_beta_dom_sf"/>
</dbReference>
<proteinExistence type="predicted"/>
<gene>
    <name evidence="3" type="ORF">EHE22_23210</name>
</gene>
<feature type="chain" id="PRO_5031336832" evidence="1">
    <location>
        <begin position="30"/>
        <end position="1271"/>
    </location>
</feature>
<dbReference type="EMBL" id="PKQI01000004">
    <property type="protein sequence ID" value="NNV23301.1"/>
    <property type="molecule type" value="Genomic_DNA"/>
</dbReference>
<dbReference type="GO" id="GO:0019867">
    <property type="term" value="C:outer membrane"/>
    <property type="evidence" value="ECO:0007669"/>
    <property type="project" value="InterPro"/>
</dbReference>
<dbReference type="SMART" id="SM00869">
    <property type="entry name" value="Autotransporter"/>
    <property type="match status" value="1"/>
</dbReference>
<protein>
    <submittedName>
        <fullName evidence="3">Autotransporter domain-containing protein</fullName>
    </submittedName>
</protein>
<keyword evidence="1" id="KW-0732">Signal</keyword>
<evidence type="ECO:0000313" key="3">
    <source>
        <dbReference type="EMBL" id="NNV23301.1"/>
    </source>
</evidence>
<dbReference type="Proteomes" id="UP000526233">
    <property type="component" value="Unassembled WGS sequence"/>
</dbReference>
<feature type="signal peptide" evidence="1">
    <location>
        <begin position="1"/>
        <end position="29"/>
    </location>
</feature>
<reference evidence="3 4" key="1">
    <citation type="submission" date="2018-11" db="EMBL/GenBank/DDBJ databases">
        <title>Genome sequencing and analysis.</title>
        <authorList>
            <person name="Huang Y.-T."/>
        </authorList>
    </citation>
    <scope>NUCLEOTIDE SEQUENCE [LARGE SCALE GENOMIC DNA]</scope>
    <source>
        <strain evidence="3 4">SHIN</strain>
    </source>
</reference>
<dbReference type="Gene3D" id="2.160.20.20">
    <property type="match status" value="2"/>
</dbReference>
<dbReference type="InterPro" id="IPR006315">
    <property type="entry name" value="OM_autotransptr_brl_dom"/>
</dbReference>
<evidence type="ECO:0000259" key="2">
    <source>
        <dbReference type="PROSITE" id="PS51208"/>
    </source>
</evidence>
<name>A0A7Y3T903_9HYPH</name>
<dbReference type="AlphaFoldDB" id="A0A7Y3T903"/>
<dbReference type="Gene3D" id="2.40.128.130">
    <property type="entry name" value="Autotransporter beta-domain"/>
    <property type="match status" value="1"/>
</dbReference>
<feature type="domain" description="Autotransporter" evidence="2">
    <location>
        <begin position="995"/>
        <end position="1271"/>
    </location>
</feature>
<dbReference type="Pfam" id="PF03797">
    <property type="entry name" value="Autotransporter"/>
    <property type="match status" value="1"/>
</dbReference>
<dbReference type="InterPro" id="IPR005546">
    <property type="entry name" value="Autotransporte_beta"/>
</dbReference>
<accession>A0A7Y3T903</accession>
<dbReference type="PROSITE" id="PS51208">
    <property type="entry name" value="AUTOTRANSPORTER"/>
    <property type="match status" value="1"/>
</dbReference>
<evidence type="ECO:0000313" key="4">
    <source>
        <dbReference type="Proteomes" id="UP000526233"/>
    </source>
</evidence>
<dbReference type="RefSeq" id="WP_171380414.1">
    <property type="nucleotide sequence ID" value="NZ_PKQI01000004.1"/>
</dbReference>
<comment type="caution">
    <text evidence="3">The sequence shown here is derived from an EMBL/GenBank/DDBJ whole genome shotgun (WGS) entry which is preliminary data.</text>
</comment>
<dbReference type="SUPFAM" id="SSF103515">
    <property type="entry name" value="Autotransporter"/>
    <property type="match status" value="1"/>
</dbReference>
<evidence type="ECO:0000256" key="1">
    <source>
        <dbReference type="SAM" id="SignalP"/>
    </source>
</evidence>
<organism evidence="3 4">
    <name type="scientific">Brucella pseudogrignonensis</name>
    <dbReference type="NCBI Taxonomy" id="419475"/>
    <lineage>
        <taxon>Bacteria</taxon>
        <taxon>Pseudomonadati</taxon>
        <taxon>Pseudomonadota</taxon>
        <taxon>Alphaproteobacteria</taxon>
        <taxon>Hyphomicrobiales</taxon>
        <taxon>Brucellaceae</taxon>
        <taxon>Brucella/Ochrobactrum group</taxon>
        <taxon>Brucella</taxon>
    </lineage>
</organism>
<dbReference type="InterPro" id="IPR012332">
    <property type="entry name" value="Autotransporter_pectin_lyase_C"/>
</dbReference>